<proteinExistence type="predicted"/>
<protein>
    <submittedName>
        <fullName evidence="2">Uncharacterized protein</fullName>
    </submittedName>
</protein>
<feature type="compositionally biased region" description="Basic and acidic residues" evidence="1">
    <location>
        <begin position="260"/>
        <end position="270"/>
    </location>
</feature>
<feature type="region of interest" description="Disordered" evidence="1">
    <location>
        <begin position="127"/>
        <end position="335"/>
    </location>
</feature>
<dbReference type="AlphaFoldDB" id="A0AAN6G9U0"/>
<name>A0AAN6G9U0_9BASI</name>
<feature type="compositionally biased region" description="Polar residues" evidence="1">
    <location>
        <begin position="135"/>
        <end position="148"/>
    </location>
</feature>
<evidence type="ECO:0000313" key="2">
    <source>
        <dbReference type="EMBL" id="KAK0525593.1"/>
    </source>
</evidence>
<feature type="compositionally biased region" description="Basic residues" evidence="1">
    <location>
        <begin position="208"/>
        <end position="222"/>
    </location>
</feature>
<organism evidence="2 3">
    <name type="scientific">Tilletia horrida</name>
    <dbReference type="NCBI Taxonomy" id="155126"/>
    <lineage>
        <taxon>Eukaryota</taxon>
        <taxon>Fungi</taxon>
        <taxon>Dikarya</taxon>
        <taxon>Basidiomycota</taxon>
        <taxon>Ustilaginomycotina</taxon>
        <taxon>Exobasidiomycetes</taxon>
        <taxon>Tilletiales</taxon>
        <taxon>Tilletiaceae</taxon>
        <taxon>Tilletia</taxon>
    </lineage>
</organism>
<evidence type="ECO:0000313" key="3">
    <source>
        <dbReference type="Proteomes" id="UP001176521"/>
    </source>
</evidence>
<sequence length="855" mass="92884">MTDNQTRHSASSSVQPTFVHHQLIAATAALAAAHHRDPYHASSAVQTAFADAAVSLQTVHRFVQSLSNGVCSSEDMYESGAAEATGTNSADFELVAFHPAPQDFIITAVKLIADSAGRHKLHLKPRSSAHLNAGVPSSAQHTHSTSEPGANPGSRSEGAREDGSDVSRKSRSFPDQESQGDDHSDSELSSLSEDEADTSSISKAAIRNPRRKKAKKRARTNKRLHEDERVANICTSADDPFTANIGTTANDSSTASRPCKASEDMLEHHPSTSRSIPSSNTECNTQHSPPAVASQLQPPRVVPSPVSDQSRAQKRKKLKTSATQPDTLHGHLKAGNIPKVWHPGLILIHDILTVSPADPKQIVDEALMLVRPLQNDRLRHRSRHPGAPPGASLAATLSRLEQRHSEAKVADARKMIDLLHLFSLQRQSQVDTLTGRNPSAAQDFEAAQAEVRVRPGGLIAETARSTMAAGQTRVSVAISSVNGARPRLSTPREDGERDHRATSDDDPEHEAQPAQASTSTTQSTTPTSLLTQSKRDGANPKPTDVLASLMHNLLKSAKRWHELGSALGSVIFLPLIMLSPSMRSPESIRRWTKDQWRALLRLLRGDKPLPVHDGKPFTERDNEIVEALTFGVRAVLPRILGHAVAMADALCAGADGYYADVLVVRDVRSDCPLGNEEPSAVQPVLLPSTSADFFEEGGHLGDTRDQNPYPGRVYGLEVPGSSGNIEIITRIPGFICSDWRTNLHSKASFDAAFEPERESPDHPKTELTSESPHTFQANFADRRSYDLINCERQDVIPFARAYARHFGLNEQSKGFIALCDSVRQNKRIVGTPNIEATLGYLDERLLPSDALEEAP</sequence>
<feature type="region of interest" description="Disordered" evidence="1">
    <location>
        <begin position="478"/>
        <end position="543"/>
    </location>
</feature>
<comment type="caution">
    <text evidence="2">The sequence shown here is derived from an EMBL/GenBank/DDBJ whole genome shotgun (WGS) entry which is preliminary data.</text>
</comment>
<feature type="compositionally biased region" description="Low complexity" evidence="1">
    <location>
        <begin position="198"/>
        <end position="207"/>
    </location>
</feature>
<gene>
    <name evidence="2" type="ORF">OC842_005456</name>
</gene>
<feature type="compositionally biased region" description="Polar residues" evidence="1">
    <location>
        <begin position="272"/>
        <end position="288"/>
    </location>
</feature>
<feature type="compositionally biased region" description="Basic and acidic residues" evidence="1">
    <location>
        <begin position="490"/>
        <end position="503"/>
    </location>
</feature>
<feature type="compositionally biased region" description="Basic and acidic residues" evidence="1">
    <location>
        <begin position="157"/>
        <end position="186"/>
    </location>
</feature>
<dbReference type="Proteomes" id="UP001176521">
    <property type="component" value="Unassembled WGS sequence"/>
</dbReference>
<feature type="compositionally biased region" description="Basic and acidic residues" evidence="1">
    <location>
        <begin position="754"/>
        <end position="767"/>
    </location>
</feature>
<feature type="compositionally biased region" description="Polar residues" evidence="1">
    <location>
        <begin position="244"/>
        <end position="256"/>
    </location>
</feature>
<evidence type="ECO:0000256" key="1">
    <source>
        <dbReference type="SAM" id="MobiDB-lite"/>
    </source>
</evidence>
<keyword evidence="3" id="KW-1185">Reference proteome</keyword>
<feature type="region of interest" description="Disordered" evidence="1">
    <location>
        <begin position="753"/>
        <end position="773"/>
    </location>
</feature>
<accession>A0AAN6G9U0</accession>
<reference evidence="2" key="1">
    <citation type="journal article" date="2023" name="PhytoFront">
        <title>Draft Genome Resources of Seven Strains of Tilletia horrida, Causal Agent of Kernel Smut of Rice.</title>
        <authorList>
            <person name="Khanal S."/>
            <person name="Antony Babu S."/>
            <person name="Zhou X.G."/>
        </authorList>
    </citation>
    <scope>NUCLEOTIDE SEQUENCE</scope>
    <source>
        <strain evidence="2">TX3</strain>
    </source>
</reference>
<feature type="compositionally biased region" description="Low complexity" evidence="1">
    <location>
        <begin position="512"/>
        <end position="532"/>
    </location>
</feature>
<dbReference type="EMBL" id="JAPDMQ010000391">
    <property type="protein sequence ID" value="KAK0525593.1"/>
    <property type="molecule type" value="Genomic_DNA"/>
</dbReference>